<dbReference type="PATRIC" id="fig|294.195.peg.2828"/>
<protein>
    <submittedName>
        <fullName evidence="4">Prokaryotic metallothionein</fullName>
    </submittedName>
</protein>
<keyword evidence="1" id="KW-0479">Metal-binding</keyword>
<dbReference type="InterPro" id="IPR017854">
    <property type="entry name" value="Metalthion_dom_sf"/>
</dbReference>
<organism evidence="4 5">
    <name type="scientific">Pseudomonas fluorescens</name>
    <dbReference type="NCBI Taxonomy" id="294"/>
    <lineage>
        <taxon>Bacteria</taxon>
        <taxon>Pseudomonadati</taxon>
        <taxon>Pseudomonadota</taxon>
        <taxon>Gammaproteobacteria</taxon>
        <taxon>Pseudomonadales</taxon>
        <taxon>Pseudomonadaceae</taxon>
        <taxon>Pseudomonas</taxon>
    </lineage>
</organism>
<sequence>MNPTTQGLPCACPGCTCQAADDTRHQRNGKAYCSQACADLHPQGQACPSADCHCESNVKVQDRAVSDSQLDEAIEETFPASDPISP</sequence>
<dbReference type="GO" id="GO:0046872">
    <property type="term" value="F:metal ion binding"/>
    <property type="evidence" value="ECO:0007669"/>
    <property type="project" value="UniProtKB-KW"/>
</dbReference>
<evidence type="ECO:0000256" key="3">
    <source>
        <dbReference type="SAM" id="MobiDB-lite"/>
    </source>
</evidence>
<comment type="caution">
    <text evidence="4">The sequence shown here is derived from an EMBL/GenBank/DDBJ whole genome shotgun (WGS) entry which is preliminary data.</text>
</comment>
<dbReference type="InterPro" id="IPR000518">
    <property type="entry name" value="Metalthion_fam14_prok"/>
</dbReference>
<evidence type="ECO:0000256" key="1">
    <source>
        <dbReference type="ARBA" id="ARBA00022723"/>
    </source>
</evidence>
<reference evidence="4 5" key="1">
    <citation type="submission" date="2015-05" db="EMBL/GenBank/DDBJ databases">
        <title>A genomic and transcriptomic approach to investigate the blue pigment phenotype in Pseudomonas fluorescens.</title>
        <authorList>
            <person name="Andreani N.A."/>
            <person name="Cardazzo B."/>
        </authorList>
    </citation>
    <scope>NUCLEOTIDE SEQUENCE [LARGE SCALE GENOMIC DNA]</scope>
    <source>
        <strain evidence="4 5">Ps_40</strain>
    </source>
</reference>
<accession>A0A109KVW3</accession>
<evidence type="ECO:0000256" key="2">
    <source>
        <dbReference type="ARBA" id="ARBA00022851"/>
    </source>
</evidence>
<dbReference type="AlphaFoldDB" id="A0A109KVW3"/>
<name>A0A109KVW3_PSEFL</name>
<dbReference type="RefSeq" id="WP_056785457.1">
    <property type="nucleotide sequence ID" value="NZ_LCYC01000039.1"/>
</dbReference>
<proteinExistence type="predicted"/>
<feature type="region of interest" description="Disordered" evidence="3">
    <location>
        <begin position="65"/>
        <end position="86"/>
    </location>
</feature>
<evidence type="ECO:0000313" key="5">
    <source>
        <dbReference type="Proteomes" id="UP000063434"/>
    </source>
</evidence>
<evidence type="ECO:0000313" key="4">
    <source>
        <dbReference type="EMBL" id="KWV76306.1"/>
    </source>
</evidence>
<dbReference type="Gene3D" id="2.30.170.10">
    <property type="match status" value="1"/>
</dbReference>
<dbReference type="Proteomes" id="UP000063434">
    <property type="component" value="Unassembled WGS sequence"/>
</dbReference>
<dbReference type="Pfam" id="PF02069">
    <property type="entry name" value="Metallothio_Pro"/>
    <property type="match status" value="1"/>
</dbReference>
<gene>
    <name evidence="4" type="ORF">PFL603g_02646</name>
</gene>
<dbReference type="EMBL" id="LCYC01000039">
    <property type="protein sequence ID" value="KWV76306.1"/>
    <property type="molecule type" value="Genomic_DNA"/>
</dbReference>
<dbReference type="SUPFAM" id="SSF57868">
    <property type="entry name" value="Metallothionein"/>
    <property type="match status" value="1"/>
</dbReference>
<keyword evidence="2" id="KW-0480">Metal-thiolate cluster</keyword>